<feature type="transmembrane region" description="Helical" evidence="7">
    <location>
        <begin position="12"/>
        <end position="35"/>
    </location>
</feature>
<evidence type="ECO:0000256" key="7">
    <source>
        <dbReference type="SAM" id="Phobius"/>
    </source>
</evidence>
<dbReference type="InterPro" id="IPR001054">
    <property type="entry name" value="A/G_cyclase"/>
</dbReference>
<dbReference type="PATRIC" id="fig|28087.4.peg.1102"/>
<organism evidence="9 10">
    <name type="scientific">Legionella sainthelensi</name>
    <dbReference type="NCBI Taxonomy" id="28087"/>
    <lineage>
        <taxon>Bacteria</taxon>
        <taxon>Pseudomonadati</taxon>
        <taxon>Pseudomonadota</taxon>
        <taxon>Gammaproteobacteria</taxon>
        <taxon>Legionellales</taxon>
        <taxon>Legionellaceae</taxon>
        <taxon>Legionella</taxon>
    </lineage>
</organism>
<dbReference type="GO" id="GO:0009190">
    <property type="term" value="P:cyclic nucleotide biosynthetic process"/>
    <property type="evidence" value="ECO:0007669"/>
    <property type="project" value="InterPro"/>
</dbReference>
<dbReference type="EMBL" id="LNYV01000013">
    <property type="protein sequence ID" value="KTD58432.1"/>
    <property type="molecule type" value="Genomic_DNA"/>
</dbReference>
<evidence type="ECO:0000256" key="1">
    <source>
        <dbReference type="ARBA" id="ARBA00004370"/>
    </source>
</evidence>
<dbReference type="PROSITE" id="PS50125">
    <property type="entry name" value="GUANYLATE_CYCLASE_2"/>
    <property type="match status" value="1"/>
</dbReference>
<accession>A0A0W0YNG2</accession>
<evidence type="ECO:0000256" key="6">
    <source>
        <dbReference type="ARBA" id="ARBA00023239"/>
    </source>
</evidence>
<dbReference type="STRING" id="28087.Lsai_1039"/>
<keyword evidence="3" id="KW-0547">Nucleotide-binding</keyword>
<dbReference type="Pfam" id="PF00211">
    <property type="entry name" value="Guanylate_cyc"/>
    <property type="match status" value="1"/>
</dbReference>
<dbReference type="PANTHER" id="PTHR11920:SF335">
    <property type="entry name" value="GUANYLATE CYCLASE"/>
    <property type="match status" value="1"/>
</dbReference>
<evidence type="ECO:0000313" key="9">
    <source>
        <dbReference type="EMBL" id="KTD58432.1"/>
    </source>
</evidence>
<keyword evidence="4 7" id="KW-1133">Transmembrane helix</keyword>
<dbReference type="SMART" id="SM00044">
    <property type="entry name" value="CYCc"/>
    <property type="match status" value="1"/>
</dbReference>
<evidence type="ECO:0000256" key="4">
    <source>
        <dbReference type="ARBA" id="ARBA00022989"/>
    </source>
</evidence>
<comment type="subcellular location">
    <subcellularLocation>
        <location evidence="1">Membrane</location>
    </subcellularLocation>
</comment>
<reference evidence="9 10" key="1">
    <citation type="submission" date="2015-11" db="EMBL/GenBank/DDBJ databases">
        <title>Genomic analysis of 38 Legionella species identifies large and diverse effector repertoires.</title>
        <authorList>
            <person name="Burstein D."/>
            <person name="Amaro F."/>
            <person name="Zusman T."/>
            <person name="Lifshitz Z."/>
            <person name="Cohen O."/>
            <person name="Gilbert J.A."/>
            <person name="Pupko T."/>
            <person name="Shuman H.A."/>
            <person name="Segal G."/>
        </authorList>
    </citation>
    <scope>NUCLEOTIDE SEQUENCE [LARGE SCALE GENOMIC DNA]</scope>
    <source>
        <strain evidence="9 10">Mt.St.Helens-4</strain>
    </source>
</reference>
<dbReference type="eggNOG" id="COG2114">
    <property type="taxonomic scope" value="Bacteria"/>
</dbReference>
<comment type="caution">
    <text evidence="9">The sequence shown here is derived from an EMBL/GenBank/DDBJ whole genome shotgun (WGS) entry which is preliminary data.</text>
</comment>
<dbReference type="SUPFAM" id="SSF55073">
    <property type="entry name" value="Nucleotide cyclase"/>
    <property type="match status" value="1"/>
</dbReference>
<dbReference type="AlphaFoldDB" id="A0A0W0YNG2"/>
<dbReference type="OrthoDB" id="8724845at2"/>
<feature type="domain" description="Guanylate cyclase" evidence="8">
    <location>
        <begin position="294"/>
        <end position="421"/>
    </location>
</feature>
<sequence>MPITKLNLKNTYLLKYFFFFLTLSLLGLIISLFALKHIAVQEALDTDERYQSYLIADGLRQSSDDLTDMVRLYVMTGEKKYRDYYNEIISIREGKSPRPLNYDEIYWDLVIGNKRPQPYGEKKSITAMMLEHNFTLKEFAMLTEVEHRSNELVKLEIKAMNMVEGKYQDKDGNYTIVGKPNPKLAQNLVFSDEYAQAKLGIMRPLQAFFAHVEHRTLLTNEKIDKKMSRIIILTLIFTFLSTILMVFFIIHALKSISRVNDENDLLLLNILPEPIASRLKMGEVDIADEFSQASVMFADIINFTQLTEQLGAKKTVNILNRLFAEFDNLTEKYHVEKVKTIGDNYMAVSGVPEQTTRHAINIANYALAILERMLTFNQENKMQLEFRIGITYGTVIAGVIGHKKFVYDIWGNVVNLASRLEETSLPNKIHISEKMAFMLEDEFIMEPRGTIEMKGIGTLKTFFLLGKKER</sequence>
<dbReference type="Gene3D" id="3.30.70.1230">
    <property type="entry name" value="Nucleotide cyclase"/>
    <property type="match status" value="1"/>
</dbReference>
<dbReference type="RefSeq" id="WP_027272103.1">
    <property type="nucleotide sequence ID" value="NZ_CAAAJE010000030.1"/>
</dbReference>
<evidence type="ECO:0000259" key="8">
    <source>
        <dbReference type="PROSITE" id="PS50125"/>
    </source>
</evidence>
<evidence type="ECO:0000313" key="10">
    <source>
        <dbReference type="Proteomes" id="UP000054621"/>
    </source>
</evidence>
<dbReference type="Proteomes" id="UP000054621">
    <property type="component" value="Unassembled WGS sequence"/>
</dbReference>
<dbReference type="PANTHER" id="PTHR11920">
    <property type="entry name" value="GUANYLYL CYCLASE"/>
    <property type="match status" value="1"/>
</dbReference>
<dbReference type="GO" id="GO:0004016">
    <property type="term" value="F:adenylate cyclase activity"/>
    <property type="evidence" value="ECO:0007669"/>
    <property type="project" value="UniProtKB-ARBA"/>
</dbReference>
<dbReference type="GO" id="GO:0035556">
    <property type="term" value="P:intracellular signal transduction"/>
    <property type="evidence" value="ECO:0007669"/>
    <property type="project" value="InterPro"/>
</dbReference>
<gene>
    <name evidence="9" type="ORF">Lsai_1039</name>
</gene>
<dbReference type="InterPro" id="IPR029787">
    <property type="entry name" value="Nucleotide_cyclase"/>
</dbReference>
<proteinExistence type="predicted"/>
<evidence type="ECO:0000256" key="3">
    <source>
        <dbReference type="ARBA" id="ARBA00022741"/>
    </source>
</evidence>
<keyword evidence="2 7" id="KW-0812">Transmembrane</keyword>
<evidence type="ECO:0000256" key="2">
    <source>
        <dbReference type="ARBA" id="ARBA00022692"/>
    </source>
</evidence>
<evidence type="ECO:0000256" key="5">
    <source>
        <dbReference type="ARBA" id="ARBA00023136"/>
    </source>
</evidence>
<dbReference type="GO" id="GO:0016020">
    <property type="term" value="C:membrane"/>
    <property type="evidence" value="ECO:0007669"/>
    <property type="project" value="UniProtKB-SubCell"/>
</dbReference>
<keyword evidence="5 7" id="KW-0472">Membrane</keyword>
<feature type="transmembrane region" description="Helical" evidence="7">
    <location>
        <begin position="230"/>
        <end position="253"/>
    </location>
</feature>
<name>A0A0W0YNG2_9GAMM</name>
<dbReference type="InterPro" id="IPR050401">
    <property type="entry name" value="Cyclic_nucleotide_synthase"/>
</dbReference>
<dbReference type="GO" id="GO:0000166">
    <property type="term" value="F:nucleotide binding"/>
    <property type="evidence" value="ECO:0007669"/>
    <property type="project" value="UniProtKB-KW"/>
</dbReference>
<keyword evidence="6" id="KW-0456">Lyase</keyword>
<dbReference type="CDD" id="cd07302">
    <property type="entry name" value="CHD"/>
    <property type="match status" value="1"/>
</dbReference>
<protein>
    <submittedName>
        <fullName evidence="9">Guanylate cyclase</fullName>
    </submittedName>
</protein>